<dbReference type="EMBL" id="PJQY01002623">
    <property type="protein sequence ID" value="PQP92052.1"/>
    <property type="molecule type" value="Genomic_DNA"/>
</dbReference>
<keyword evidence="9" id="KW-1185">Reference proteome</keyword>
<evidence type="ECO:0000256" key="3">
    <source>
        <dbReference type="ARBA" id="ARBA00023125"/>
    </source>
</evidence>
<evidence type="ECO:0000313" key="8">
    <source>
        <dbReference type="EMBL" id="PQP92052.1"/>
    </source>
</evidence>
<dbReference type="Pfam" id="PF02362">
    <property type="entry name" value="B3"/>
    <property type="match status" value="1"/>
</dbReference>
<dbReference type="Gene3D" id="2.40.330.10">
    <property type="entry name" value="DNA-binding pseudobarrel domain"/>
    <property type="match status" value="1"/>
</dbReference>
<gene>
    <name evidence="8" type="ORF">Pyn_01289</name>
</gene>
<evidence type="ECO:0000256" key="4">
    <source>
        <dbReference type="ARBA" id="ARBA00023163"/>
    </source>
</evidence>
<dbReference type="PROSITE" id="PS50863">
    <property type="entry name" value="B3"/>
    <property type="match status" value="1"/>
</dbReference>
<dbReference type="STRING" id="2094558.A0A314XFL5"/>
<keyword evidence="5" id="KW-0539">Nucleus</keyword>
<dbReference type="GO" id="GO:0005634">
    <property type="term" value="C:nucleus"/>
    <property type="evidence" value="ECO:0007669"/>
    <property type="project" value="UniProtKB-SubCell"/>
</dbReference>
<evidence type="ECO:0000256" key="1">
    <source>
        <dbReference type="ARBA" id="ARBA00004123"/>
    </source>
</evidence>
<dbReference type="Proteomes" id="UP000250321">
    <property type="component" value="Unassembled WGS sequence"/>
</dbReference>
<reference evidence="8 9" key="1">
    <citation type="submission" date="2018-02" db="EMBL/GenBank/DDBJ databases">
        <title>Draft genome of wild Prunus yedoensis var. nudiflora.</title>
        <authorList>
            <person name="Baek S."/>
            <person name="Kim J.-H."/>
            <person name="Choi K."/>
            <person name="Kim G.-B."/>
            <person name="Cho A."/>
            <person name="Jang H."/>
            <person name="Shin C.-H."/>
            <person name="Yu H.-J."/>
            <person name="Mun J.-H."/>
        </authorList>
    </citation>
    <scope>NUCLEOTIDE SEQUENCE [LARGE SCALE GENOMIC DNA]</scope>
    <source>
        <strain evidence="9">cv. Jeju island</strain>
        <tissue evidence="8">Leaf</tissue>
    </source>
</reference>
<keyword evidence="4" id="KW-0804">Transcription</keyword>
<dbReference type="InterPro" id="IPR003340">
    <property type="entry name" value="B3_DNA-bd"/>
</dbReference>
<dbReference type="OrthoDB" id="635132at2759"/>
<dbReference type="GO" id="GO:0003677">
    <property type="term" value="F:DNA binding"/>
    <property type="evidence" value="ECO:0007669"/>
    <property type="project" value="UniProtKB-KW"/>
</dbReference>
<dbReference type="CDD" id="cd10017">
    <property type="entry name" value="B3_DNA"/>
    <property type="match status" value="1"/>
</dbReference>
<evidence type="ECO:0000256" key="5">
    <source>
        <dbReference type="ARBA" id="ARBA00023242"/>
    </source>
</evidence>
<accession>A0A314XFL5</accession>
<evidence type="ECO:0000259" key="7">
    <source>
        <dbReference type="PROSITE" id="PS50863"/>
    </source>
</evidence>
<keyword evidence="6" id="KW-1133">Transmembrane helix</keyword>
<feature type="transmembrane region" description="Helical" evidence="6">
    <location>
        <begin position="69"/>
        <end position="92"/>
    </location>
</feature>
<evidence type="ECO:0000256" key="6">
    <source>
        <dbReference type="SAM" id="Phobius"/>
    </source>
</evidence>
<keyword evidence="3" id="KW-0238">DNA-binding</keyword>
<comment type="caution">
    <text evidence="8">The sequence shown here is derived from an EMBL/GenBank/DDBJ whole genome shotgun (WGS) entry which is preliminary data.</text>
</comment>
<proteinExistence type="predicted"/>
<dbReference type="AlphaFoldDB" id="A0A314XFL5"/>
<evidence type="ECO:0000256" key="2">
    <source>
        <dbReference type="ARBA" id="ARBA00023015"/>
    </source>
</evidence>
<keyword evidence="6" id="KW-0472">Membrane</keyword>
<organism evidence="8 9">
    <name type="scientific">Prunus yedoensis var. nudiflora</name>
    <dbReference type="NCBI Taxonomy" id="2094558"/>
    <lineage>
        <taxon>Eukaryota</taxon>
        <taxon>Viridiplantae</taxon>
        <taxon>Streptophyta</taxon>
        <taxon>Embryophyta</taxon>
        <taxon>Tracheophyta</taxon>
        <taxon>Spermatophyta</taxon>
        <taxon>Magnoliopsida</taxon>
        <taxon>eudicotyledons</taxon>
        <taxon>Gunneridae</taxon>
        <taxon>Pentapetalae</taxon>
        <taxon>rosids</taxon>
        <taxon>fabids</taxon>
        <taxon>Rosales</taxon>
        <taxon>Rosaceae</taxon>
        <taxon>Amygdaloideae</taxon>
        <taxon>Amygdaleae</taxon>
        <taxon>Prunus</taxon>
    </lineage>
</organism>
<evidence type="ECO:0000313" key="9">
    <source>
        <dbReference type="Proteomes" id="UP000250321"/>
    </source>
</evidence>
<name>A0A314XFL5_PRUYE</name>
<keyword evidence="6" id="KW-0812">Transmembrane</keyword>
<keyword evidence="2" id="KW-0805">Transcription regulation</keyword>
<feature type="domain" description="TF-B3" evidence="7">
    <location>
        <begin position="134"/>
        <end position="230"/>
    </location>
</feature>
<dbReference type="SUPFAM" id="SSF101936">
    <property type="entry name" value="DNA-binding pseudobarrel domain"/>
    <property type="match status" value="1"/>
</dbReference>
<protein>
    <recommendedName>
        <fullName evidence="7">TF-B3 domain-containing protein</fullName>
    </recommendedName>
</protein>
<dbReference type="InterPro" id="IPR015300">
    <property type="entry name" value="DNA-bd_pseudobarrel_sf"/>
</dbReference>
<comment type="subcellular location">
    <subcellularLocation>
        <location evidence="1">Nucleus</location>
    </subcellularLocation>
</comment>
<sequence length="235" mass="26397">MDETCSDHDGSLLRLINEAGSVDKSPVAIEAVTAAIPSEASKFDRSRINNSSETKSKILVFPLLLDPKFFIAFWLVFISVAICPCTIVGAPFSFWQRESVKVVNPVCSKISNMIRTENDCAVPVVKSEPVDPVITLTISSSFSCQELPMRLPIRMTYRGRPKTDRRVVYLRDPVMRLWPVLYIERNYFQTLASGWEAFSKANNIQPGDECVIGIENEVEGICPVQILANQRFNTF</sequence>